<accession>V2WIL5</accession>
<name>V2WIL5_MONRO</name>
<dbReference type="OrthoDB" id="2962718at2759"/>
<dbReference type="EMBL" id="AWSO01002461">
    <property type="protein sequence ID" value="ESK81437.1"/>
    <property type="molecule type" value="Genomic_DNA"/>
</dbReference>
<protein>
    <submittedName>
        <fullName evidence="1">Uncharacterized protein</fullName>
    </submittedName>
</protein>
<proteinExistence type="predicted"/>
<evidence type="ECO:0000313" key="1">
    <source>
        <dbReference type="EMBL" id="ESK81437.1"/>
    </source>
</evidence>
<dbReference type="Proteomes" id="UP000017559">
    <property type="component" value="Unassembled WGS sequence"/>
</dbReference>
<dbReference type="KEGG" id="mrr:Moror_9647"/>
<reference evidence="1 2" key="1">
    <citation type="journal article" date="2014" name="BMC Genomics">
        <title>Genome and secretome analysis of the hemibiotrophic fungal pathogen, Moniliophthora roreri, which causes frosty pod rot disease of cacao: mechanisms of the biotrophic and necrotrophic phases.</title>
        <authorList>
            <person name="Meinhardt L.W."/>
            <person name="Costa G.G.L."/>
            <person name="Thomazella D.P.T."/>
            <person name="Teixeira P.J.P.L."/>
            <person name="Carazzolle M.F."/>
            <person name="Schuster S.C."/>
            <person name="Carlson J.E."/>
            <person name="Guiltinan M.J."/>
            <person name="Mieczkowski P."/>
            <person name="Farmer A."/>
            <person name="Ramaraj T."/>
            <person name="Crozier J."/>
            <person name="Davis R.E."/>
            <person name="Shao J."/>
            <person name="Melnick R.L."/>
            <person name="Pereira G.A.G."/>
            <person name="Bailey B.A."/>
        </authorList>
    </citation>
    <scope>NUCLEOTIDE SEQUENCE [LARGE SCALE GENOMIC DNA]</scope>
    <source>
        <strain evidence="1 2">MCA 2997</strain>
    </source>
</reference>
<comment type="caution">
    <text evidence="1">The sequence shown here is derived from an EMBL/GenBank/DDBJ whole genome shotgun (WGS) entry which is preliminary data.</text>
</comment>
<evidence type="ECO:0000313" key="2">
    <source>
        <dbReference type="Proteomes" id="UP000017559"/>
    </source>
</evidence>
<organism evidence="1 2">
    <name type="scientific">Moniliophthora roreri (strain MCA 2997)</name>
    <name type="common">Cocoa frosty pod rot fungus</name>
    <name type="synonym">Crinipellis roreri</name>
    <dbReference type="NCBI Taxonomy" id="1381753"/>
    <lineage>
        <taxon>Eukaryota</taxon>
        <taxon>Fungi</taxon>
        <taxon>Dikarya</taxon>
        <taxon>Basidiomycota</taxon>
        <taxon>Agaricomycotina</taxon>
        <taxon>Agaricomycetes</taxon>
        <taxon>Agaricomycetidae</taxon>
        <taxon>Agaricales</taxon>
        <taxon>Marasmiineae</taxon>
        <taxon>Marasmiaceae</taxon>
        <taxon>Moniliophthora</taxon>
    </lineage>
</organism>
<gene>
    <name evidence="1" type="ORF">Moror_9647</name>
</gene>
<dbReference type="AlphaFoldDB" id="V2WIL5"/>
<sequence length="257" mass="29195">MARLIEGASKIYSAMRKMSYKLHTELQGSSEAKGNSWEDFKKLLFKEFPDLADTDNGLMDKLYQIVLHSQYIGFGGLEKLKKYNRVFLLEVRKLLKPPALLSNHAAVQTYLSTFETMFKMHVQQWMELFMLNKLDKGKEDSRRQQDPWELNDVIEQAEIVMSTNSENIYFLNSHQSAVPEETQPIIPGMAFSMGVPIPLMNAQVKAAQGQAPSQAVTTLVIKQEKTVPSLFPKKEERDSDMYNLGVAATVDAHQCTI</sequence>
<dbReference type="HOGENOM" id="CLU_050719_0_0_1"/>
<keyword evidence="2" id="KW-1185">Reference proteome</keyword>